<gene>
    <name evidence="1" type="ORF">BCIN_06g04790</name>
</gene>
<dbReference type="GeneID" id="5439831"/>
<evidence type="ECO:0000313" key="1">
    <source>
        <dbReference type="EMBL" id="ATZ51032.1"/>
    </source>
</evidence>
<dbReference type="AlphaFoldDB" id="A0A384JKM0"/>
<proteinExistence type="predicted"/>
<dbReference type="EMBL" id="CP009810">
    <property type="protein sequence ID" value="ATZ51032.1"/>
    <property type="molecule type" value="Genomic_DNA"/>
</dbReference>
<sequence length="273" mass="31544">MRNVPTICWSKVPPQTHRRFGDLPLEIIYNVMELLGPEGSICLGLSCPELHAAYKGLYSSKISLRSLVDTTLPFRLYPVTEVDMSELYPPVELYKLIEGWKGMKDRYFFWENDLCWKSESAMFPTSNTPVLNGPSTGVPDRFLLASLYANNIQDMKILQERYQYYKYTRGDCTSEDLDEDDPVHSGPKGATLLLQASRIPSPFNMGIEWDRKSKQIIMESINLAPCTLYWQLYWKSTNIWQRNALYFGKKWNSAEAVEEALSHYSEWIEMTGC</sequence>
<protein>
    <recommendedName>
        <fullName evidence="3">F-box domain-containing protein</fullName>
    </recommendedName>
</protein>
<dbReference type="KEGG" id="bfu:BCIN_06g04790"/>
<evidence type="ECO:0008006" key="3">
    <source>
        <dbReference type="Google" id="ProtNLM"/>
    </source>
</evidence>
<dbReference type="OrthoDB" id="3465269at2759"/>
<reference evidence="1 2" key="3">
    <citation type="journal article" date="2017" name="Mol. Plant Pathol.">
        <title>A gapless genome sequence of the fungus Botrytis cinerea.</title>
        <authorList>
            <person name="Van Kan J.A."/>
            <person name="Stassen J.H."/>
            <person name="Mosbach A."/>
            <person name="Van Der Lee T.A."/>
            <person name="Faino L."/>
            <person name="Farmer A.D."/>
            <person name="Papasotiriou D.G."/>
            <person name="Zhou S."/>
            <person name="Seidl M.F."/>
            <person name="Cottam E."/>
            <person name="Edel D."/>
            <person name="Hahn M."/>
            <person name="Schwartz D.C."/>
            <person name="Dietrich R.A."/>
            <person name="Widdison S."/>
            <person name="Scalliet G."/>
        </authorList>
    </citation>
    <scope>NUCLEOTIDE SEQUENCE [LARGE SCALE GENOMIC DNA]</scope>
    <source>
        <strain evidence="1 2">B05.10</strain>
    </source>
</reference>
<reference evidence="1 2" key="2">
    <citation type="journal article" date="2012" name="Eukaryot. Cell">
        <title>Genome update of Botrytis cinerea strains B05.10 and T4.</title>
        <authorList>
            <person name="Staats M."/>
            <person name="van Kan J.A."/>
        </authorList>
    </citation>
    <scope>NUCLEOTIDE SEQUENCE [LARGE SCALE GENOMIC DNA]</scope>
    <source>
        <strain evidence="1 2">B05.10</strain>
    </source>
</reference>
<accession>A0A384JKM0</accession>
<keyword evidence="2" id="KW-1185">Reference proteome</keyword>
<dbReference type="Proteomes" id="UP000001798">
    <property type="component" value="Chromosome 6"/>
</dbReference>
<evidence type="ECO:0000313" key="2">
    <source>
        <dbReference type="Proteomes" id="UP000001798"/>
    </source>
</evidence>
<organism evidence="1 2">
    <name type="scientific">Botryotinia fuckeliana (strain B05.10)</name>
    <name type="common">Noble rot fungus</name>
    <name type="synonym">Botrytis cinerea</name>
    <dbReference type="NCBI Taxonomy" id="332648"/>
    <lineage>
        <taxon>Eukaryota</taxon>
        <taxon>Fungi</taxon>
        <taxon>Dikarya</taxon>
        <taxon>Ascomycota</taxon>
        <taxon>Pezizomycotina</taxon>
        <taxon>Leotiomycetes</taxon>
        <taxon>Helotiales</taxon>
        <taxon>Sclerotiniaceae</taxon>
        <taxon>Botrytis</taxon>
    </lineage>
</organism>
<name>A0A384JKM0_BOTFB</name>
<dbReference type="VEuPathDB" id="FungiDB:Bcin06g04790"/>
<reference evidence="1 2" key="1">
    <citation type="journal article" date="2011" name="PLoS Genet.">
        <title>Genomic analysis of the necrotrophic fungal pathogens Sclerotinia sclerotiorum and Botrytis cinerea.</title>
        <authorList>
            <person name="Amselem J."/>
            <person name="Cuomo C.A."/>
            <person name="van Kan J.A."/>
            <person name="Viaud M."/>
            <person name="Benito E.P."/>
            <person name="Couloux A."/>
            <person name="Coutinho P.M."/>
            <person name="de Vries R.P."/>
            <person name="Dyer P.S."/>
            <person name="Fillinger S."/>
            <person name="Fournier E."/>
            <person name="Gout L."/>
            <person name="Hahn M."/>
            <person name="Kohn L."/>
            <person name="Lapalu N."/>
            <person name="Plummer K.M."/>
            <person name="Pradier J.M."/>
            <person name="Quevillon E."/>
            <person name="Sharon A."/>
            <person name="Simon A."/>
            <person name="ten Have A."/>
            <person name="Tudzynski B."/>
            <person name="Tudzynski P."/>
            <person name="Wincker P."/>
            <person name="Andrew M."/>
            <person name="Anthouard V."/>
            <person name="Beever R.E."/>
            <person name="Beffa R."/>
            <person name="Benoit I."/>
            <person name="Bouzid O."/>
            <person name="Brault B."/>
            <person name="Chen Z."/>
            <person name="Choquer M."/>
            <person name="Collemare J."/>
            <person name="Cotton P."/>
            <person name="Danchin E.G."/>
            <person name="Da Silva C."/>
            <person name="Gautier A."/>
            <person name="Giraud C."/>
            <person name="Giraud T."/>
            <person name="Gonzalez C."/>
            <person name="Grossetete S."/>
            <person name="Guldener U."/>
            <person name="Henrissat B."/>
            <person name="Howlett B.J."/>
            <person name="Kodira C."/>
            <person name="Kretschmer M."/>
            <person name="Lappartient A."/>
            <person name="Leroch M."/>
            <person name="Levis C."/>
            <person name="Mauceli E."/>
            <person name="Neuveglise C."/>
            <person name="Oeser B."/>
            <person name="Pearson M."/>
            <person name="Poulain J."/>
            <person name="Poussereau N."/>
            <person name="Quesneville H."/>
            <person name="Rascle C."/>
            <person name="Schumacher J."/>
            <person name="Segurens B."/>
            <person name="Sexton A."/>
            <person name="Silva E."/>
            <person name="Sirven C."/>
            <person name="Soanes D.M."/>
            <person name="Talbot N.J."/>
            <person name="Templeton M."/>
            <person name="Yandava C."/>
            <person name="Yarden O."/>
            <person name="Zeng Q."/>
            <person name="Rollins J.A."/>
            <person name="Lebrun M.H."/>
            <person name="Dickman M."/>
        </authorList>
    </citation>
    <scope>NUCLEOTIDE SEQUENCE [LARGE SCALE GENOMIC DNA]</scope>
    <source>
        <strain evidence="1 2">B05.10</strain>
    </source>
</reference>
<dbReference type="RefSeq" id="XP_001559206.1">
    <property type="nucleotide sequence ID" value="XM_001559156.2"/>
</dbReference>